<reference evidence="1 2" key="1">
    <citation type="journal article" date="2020" name="Mol. Biol. Evol.">
        <title>Distinct Expression and Methylation Patterns for Genes with Different Fates following a Single Whole-Genome Duplication in Flowering Plants.</title>
        <authorList>
            <person name="Shi T."/>
            <person name="Rahmani R.S."/>
            <person name="Gugger P.F."/>
            <person name="Wang M."/>
            <person name="Li H."/>
            <person name="Zhang Y."/>
            <person name="Li Z."/>
            <person name="Wang Q."/>
            <person name="Van de Peer Y."/>
            <person name="Marchal K."/>
            <person name="Chen J."/>
        </authorList>
    </citation>
    <scope>NUCLEOTIDE SEQUENCE [LARGE SCALE GENOMIC DNA]</scope>
    <source>
        <tissue evidence="1">Leaf</tissue>
    </source>
</reference>
<dbReference type="PANTHER" id="PTHR33116">
    <property type="entry name" value="REVERSE TRANSCRIPTASE ZINC-BINDING DOMAIN-CONTAINING PROTEIN-RELATED-RELATED"/>
    <property type="match status" value="1"/>
</dbReference>
<dbReference type="EMBL" id="DUZY01000004">
    <property type="protein sequence ID" value="DAD35823.1"/>
    <property type="molecule type" value="Genomic_DNA"/>
</dbReference>
<sequence length="143" mass="16622">MSHFRILKGICRKINGLLSNFIWGQRSNEKKIKWVAWNRMCNSKMKGGLGFRNIKCFNLTLLANAAWRLIQNSNILWGRILKQIYYPQSRFLETSLGSKPSWAWRSLLDGRDLLSKGLIWRIGNGKILIFGMMCGSQISWKVE</sequence>
<evidence type="ECO:0000313" key="2">
    <source>
        <dbReference type="Proteomes" id="UP000607653"/>
    </source>
</evidence>
<organism evidence="1 2">
    <name type="scientific">Nelumbo nucifera</name>
    <name type="common">Sacred lotus</name>
    <dbReference type="NCBI Taxonomy" id="4432"/>
    <lineage>
        <taxon>Eukaryota</taxon>
        <taxon>Viridiplantae</taxon>
        <taxon>Streptophyta</taxon>
        <taxon>Embryophyta</taxon>
        <taxon>Tracheophyta</taxon>
        <taxon>Spermatophyta</taxon>
        <taxon>Magnoliopsida</taxon>
        <taxon>Proteales</taxon>
        <taxon>Nelumbonaceae</taxon>
        <taxon>Nelumbo</taxon>
    </lineage>
</organism>
<dbReference type="AlphaFoldDB" id="A0A822YUQ4"/>
<dbReference type="Proteomes" id="UP000607653">
    <property type="component" value="Unassembled WGS sequence"/>
</dbReference>
<gene>
    <name evidence="1" type="ORF">HUJ06_006463</name>
</gene>
<accession>A0A822YUQ4</accession>
<keyword evidence="2" id="KW-1185">Reference proteome</keyword>
<protein>
    <submittedName>
        <fullName evidence="1">Uncharacterized protein</fullName>
    </submittedName>
</protein>
<comment type="caution">
    <text evidence="1">The sequence shown here is derived from an EMBL/GenBank/DDBJ whole genome shotgun (WGS) entry which is preliminary data.</text>
</comment>
<evidence type="ECO:0000313" key="1">
    <source>
        <dbReference type="EMBL" id="DAD35823.1"/>
    </source>
</evidence>
<name>A0A822YUQ4_NELNU</name>
<proteinExistence type="predicted"/>
<dbReference type="PANTHER" id="PTHR33116:SF86">
    <property type="entry name" value="REVERSE TRANSCRIPTASE DOMAIN-CONTAINING PROTEIN"/>
    <property type="match status" value="1"/>
</dbReference>